<evidence type="ECO:0000259" key="1">
    <source>
        <dbReference type="Pfam" id="PF20057"/>
    </source>
</evidence>
<evidence type="ECO:0000313" key="2">
    <source>
        <dbReference type="EMBL" id="KKN99315.1"/>
    </source>
</evidence>
<reference evidence="2" key="1">
    <citation type="journal article" date="2015" name="Nature">
        <title>Complex archaea that bridge the gap between prokaryotes and eukaryotes.</title>
        <authorList>
            <person name="Spang A."/>
            <person name="Saw J.H."/>
            <person name="Jorgensen S.L."/>
            <person name="Zaremba-Niedzwiedzka K."/>
            <person name="Martijn J."/>
            <person name="Lind A.E."/>
            <person name="van Eijk R."/>
            <person name="Schleper C."/>
            <person name="Guy L."/>
            <person name="Ettema T.J."/>
        </authorList>
    </citation>
    <scope>NUCLEOTIDE SEQUENCE</scope>
</reference>
<accession>A0A0F9V250</accession>
<dbReference type="AlphaFoldDB" id="A0A0F9V250"/>
<protein>
    <recommendedName>
        <fullName evidence="1">DUF6456 domain-containing protein</fullName>
    </recommendedName>
</protein>
<organism evidence="2">
    <name type="scientific">marine sediment metagenome</name>
    <dbReference type="NCBI Taxonomy" id="412755"/>
    <lineage>
        <taxon>unclassified sequences</taxon>
        <taxon>metagenomes</taxon>
        <taxon>ecological metagenomes</taxon>
    </lineage>
</organism>
<dbReference type="Pfam" id="PF20057">
    <property type="entry name" value="DUF6456"/>
    <property type="match status" value="1"/>
</dbReference>
<gene>
    <name evidence="2" type="ORF">LCGC14_0137590</name>
</gene>
<sequence>MTQILNTRPDGTELPGWVPDAARHYLSHIEMGHPIRALARTAECHASTILRQIRRLETRRDDPLVDDALDVLGQVSRCKTHPMQEPVAMNNSAQPMMPDDETLTSEAQRILRRLCETGAMLAVAAEMDKGVVVRNGPEGAQTRTAVVDRCVAQAMALNGWIATDGEGRILRYHITAAGRNALEDMLAKATPEAFGTGFGEEQTSFAATPPPAGALQKTARRLRYTLAESPLAALARRRDAHGAPFLSDNLVQAGERLREDFELAQMGEAVTQNWDRFLAPGGQGDSVSFEGSAPSAARARVGSALADLGPGLSDIVLRCCCYLEGLETAEKRLGWSARSGKIVLRIALMRLRKHYVETLGPGSAMIG</sequence>
<comment type="caution">
    <text evidence="2">The sequence shown here is derived from an EMBL/GenBank/DDBJ whole genome shotgun (WGS) entry which is preliminary data.</text>
</comment>
<feature type="domain" description="DUF6456" evidence="1">
    <location>
        <begin position="223"/>
        <end position="356"/>
    </location>
</feature>
<name>A0A0F9V250_9ZZZZ</name>
<dbReference type="InterPro" id="IPR045599">
    <property type="entry name" value="DUF6456"/>
</dbReference>
<proteinExistence type="predicted"/>
<dbReference type="EMBL" id="LAZR01000047">
    <property type="protein sequence ID" value="KKN99315.1"/>
    <property type="molecule type" value="Genomic_DNA"/>
</dbReference>